<name>A0A914Y4L1_9BILA</name>
<evidence type="ECO:0000256" key="1">
    <source>
        <dbReference type="SAM" id="MobiDB-lite"/>
    </source>
</evidence>
<feature type="compositionally biased region" description="Low complexity" evidence="1">
    <location>
        <begin position="194"/>
        <end position="203"/>
    </location>
</feature>
<sequence length="405" mass="42503">MGELEGGTVLRDFRHHDSGAVDSPPPRYQTVQVSPIMTQSHPSPSSLMIDNTPLRQSLRRLHRQSLPPPANHHHSTTNPPTKRVVYVCETPYSAAAEDSDSAIVGSRTSSRNGLQPSTPQKRSPIKRLSLAREGSAGNAGTGSSAYVSDADSNGTISRSYHHSSASLEGRQRTPQIVYTGTNRQPITKIDFSSDHASSYGGSSTALQNQTPPPTVTDSGGYRTIRGPGTNPLKSFAQLGAGPPPISSPSHGSHGFPISAALISGLHGEQRTAQIVRPTVVAPASNRSSPLNTQKQFIHHQKGGGSGGGGPLGSSIGKLPIGRAAAQPRINMSGAYSPYASTRDVCGGLIGGNGGGNGDLDEIMSDQSENSTHKTLQSDFATDDVALGIDQMMLQLQELRDGFAQP</sequence>
<proteinExistence type="predicted"/>
<feature type="region of interest" description="Disordered" evidence="1">
    <location>
        <begin position="178"/>
        <end position="252"/>
    </location>
</feature>
<feature type="region of interest" description="Disordered" evidence="1">
    <location>
        <begin position="97"/>
        <end position="126"/>
    </location>
</feature>
<reference evidence="3" key="1">
    <citation type="submission" date="2022-11" db="UniProtKB">
        <authorList>
            <consortium name="WormBaseParasite"/>
        </authorList>
    </citation>
    <scope>IDENTIFICATION</scope>
</reference>
<feature type="region of interest" description="Disordered" evidence="1">
    <location>
        <begin position="1"/>
        <end position="29"/>
    </location>
</feature>
<evidence type="ECO:0000313" key="2">
    <source>
        <dbReference type="Proteomes" id="UP000887577"/>
    </source>
</evidence>
<keyword evidence="2" id="KW-1185">Reference proteome</keyword>
<feature type="compositionally biased region" description="Polar residues" evidence="1">
    <location>
        <begin position="106"/>
        <end position="121"/>
    </location>
</feature>
<evidence type="ECO:0000313" key="3">
    <source>
        <dbReference type="WBParaSite" id="PSU_v2.g12663.t1"/>
    </source>
</evidence>
<dbReference type="WBParaSite" id="PSU_v2.g12663.t1">
    <property type="protein sequence ID" value="PSU_v2.g12663.t1"/>
    <property type="gene ID" value="PSU_v2.g12663"/>
</dbReference>
<dbReference type="AlphaFoldDB" id="A0A914Y4L1"/>
<protein>
    <submittedName>
        <fullName evidence="3">Neogenin C-terminal domain-containing protein</fullName>
    </submittedName>
</protein>
<organism evidence="2 3">
    <name type="scientific">Panagrolaimus superbus</name>
    <dbReference type="NCBI Taxonomy" id="310955"/>
    <lineage>
        <taxon>Eukaryota</taxon>
        <taxon>Metazoa</taxon>
        <taxon>Ecdysozoa</taxon>
        <taxon>Nematoda</taxon>
        <taxon>Chromadorea</taxon>
        <taxon>Rhabditida</taxon>
        <taxon>Tylenchina</taxon>
        <taxon>Panagrolaimomorpha</taxon>
        <taxon>Panagrolaimoidea</taxon>
        <taxon>Panagrolaimidae</taxon>
        <taxon>Panagrolaimus</taxon>
    </lineage>
</organism>
<dbReference type="Proteomes" id="UP000887577">
    <property type="component" value="Unplaced"/>
</dbReference>
<accession>A0A914Y4L1</accession>